<sequence>MDYGCSGDWGGRAEHHGTVLREGGRGGAREGQECPRLQQPLAEDAHRGRLGAASRGQWGTTCDGAAGELGTSRTAAGGRPGVAAVPNPNPSQRPIGIGVMGSGDLPIWLPACRSSVLCVRM</sequence>
<evidence type="ECO:0000256" key="1">
    <source>
        <dbReference type="SAM" id="MobiDB-lite"/>
    </source>
</evidence>
<feature type="region of interest" description="Disordered" evidence="1">
    <location>
        <begin position="1"/>
        <end position="96"/>
    </location>
</feature>
<protein>
    <submittedName>
        <fullName evidence="2">Uncharacterized protein</fullName>
    </submittedName>
</protein>
<feature type="compositionally biased region" description="Low complexity" evidence="1">
    <location>
        <begin position="75"/>
        <end position="86"/>
    </location>
</feature>
<feature type="compositionally biased region" description="Basic and acidic residues" evidence="1">
    <location>
        <begin position="11"/>
        <end position="33"/>
    </location>
</feature>
<name>A0A6G1EIY3_9ORYZ</name>
<comment type="caution">
    <text evidence="2">The sequence shown here is derived from an EMBL/GenBank/DDBJ whole genome shotgun (WGS) entry which is preliminary data.</text>
</comment>
<accession>A0A6G1EIY3</accession>
<proteinExistence type="predicted"/>
<organism evidence="2 3">
    <name type="scientific">Oryza meyeriana var. granulata</name>
    <dbReference type="NCBI Taxonomy" id="110450"/>
    <lineage>
        <taxon>Eukaryota</taxon>
        <taxon>Viridiplantae</taxon>
        <taxon>Streptophyta</taxon>
        <taxon>Embryophyta</taxon>
        <taxon>Tracheophyta</taxon>
        <taxon>Spermatophyta</taxon>
        <taxon>Magnoliopsida</taxon>
        <taxon>Liliopsida</taxon>
        <taxon>Poales</taxon>
        <taxon>Poaceae</taxon>
        <taxon>BOP clade</taxon>
        <taxon>Oryzoideae</taxon>
        <taxon>Oryzeae</taxon>
        <taxon>Oryzinae</taxon>
        <taxon>Oryza</taxon>
        <taxon>Oryza meyeriana</taxon>
    </lineage>
</organism>
<keyword evidence="3" id="KW-1185">Reference proteome</keyword>
<dbReference type="EMBL" id="SPHZ02000003">
    <property type="protein sequence ID" value="KAF0924790.1"/>
    <property type="molecule type" value="Genomic_DNA"/>
</dbReference>
<gene>
    <name evidence="2" type="ORF">E2562_014897</name>
</gene>
<evidence type="ECO:0000313" key="2">
    <source>
        <dbReference type="EMBL" id="KAF0924790.1"/>
    </source>
</evidence>
<dbReference type="AlphaFoldDB" id="A0A6G1EIY3"/>
<dbReference type="Proteomes" id="UP000479710">
    <property type="component" value="Unassembled WGS sequence"/>
</dbReference>
<evidence type="ECO:0000313" key="3">
    <source>
        <dbReference type="Proteomes" id="UP000479710"/>
    </source>
</evidence>
<reference evidence="2 3" key="1">
    <citation type="submission" date="2019-11" db="EMBL/GenBank/DDBJ databases">
        <title>Whole genome sequence of Oryza granulata.</title>
        <authorList>
            <person name="Li W."/>
        </authorList>
    </citation>
    <scope>NUCLEOTIDE SEQUENCE [LARGE SCALE GENOMIC DNA]</scope>
    <source>
        <strain evidence="3">cv. Menghai</strain>
        <tissue evidence="2">Leaf</tissue>
    </source>
</reference>